<keyword evidence="2" id="KW-1185">Reference proteome</keyword>
<dbReference type="Proteomes" id="UP001219630">
    <property type="component" value="Chromosome"/>
</dbReference>
<organism evidence="1 2">
    <name type="scientific">Dickeya lacustris</name>
    <dbReference type="NCBI Taxonomy" id="2259638"/>
    <lineage>
        <taxon>Bacteria</taxon>
        <taxon>Pseudomonadati</taxon>
        <taxon>Pseudomonadota</taxon>
        <taxon>Gammaproteobacteria</taxon>
        <taxon>Enterobacterales</taxon>
        <taxon>Pectobacteriaceae</taxon>
        <taxon>Dickeya</taxon>
    </lineage>
</organism>
<keyword evidence="1" id="KW-0808">Transferase</keyword>
<dbReference type="InterPro" id="IPR043129">
    <property type="entry name" value="ATPase_NBD"/>
</dbReference>
<proteinExistence type="predicted"/>
<dbReference type="EMBL" id="CP114280">
    <property type="protein sequence ID" value="WFN54919.1"/>
    <property type="molecule type" value="Genomic_DNA"/>
</dbReference>
<evidence type="ECO:0000313" key="2">
    <source>
        <dbReference type="Proteomes" id="UP001219630"/>
    </source>
</evidence>
<name>A0ABY8G4P9_9GAMM</name>
<accession>A0ABY8G4P9</accession>
<dbReference type="SUPFAM" id="SSF53067">
    <property type="entry name" value="Actin-like ATPase domain"/>
    <property type="match status" value="1"/>
</dbReference>
<dbReference type="RefSeq" id="WP_125260613.1">
    <property type="nucleotide sequence ID" value="NZ_CP114280.1"/>
</dbReference>
<gene>
    <name evidence="1" type="ORF">O1Q98_14870</name>
</gene>
<protein>
    <submittedName>
        <fullName evidence="1">Glucosamine kinase</fullName>
    </submittedName>
</protein>
<keyword evidence="1" id="KW-0418">Kinase</keyword>
<sequence length="186" mass="20585">MKLALMSVAIDGDTPFDRQAEHEHCQRHWPDTSRWLLVSGAFTRLLHWQPGTLHCYGGGLFPLGDPASLARLGLSGVQAMLQAVEGITPSTPLAEQLFRHFSGHIEQVVDWSKQARAADYAALAADILAHPHDPLAQRLLKQSTQELQHLLDVARAQQAQQVWLSGPLCACCLAALSDDNHREFRE</sequence>
<dbReference type="GO" id="GO:0016301">
    <property type="term" value="F:kinase activity"/>
    <property type="evidence" value="ECO:0007669"/>
    <property type="project" value="UniProtKB-KW"/>
</dbReference>
<dbReference type="Gene3D" id="3.30.420.40">
    <property type="match status" value="1"/>
</dbReference>
<evidence type="ECO:0000313" key="1">
    <source>
        <dbReference type="EMBL" id="WFN54919.1"/>
    </source>
</evidence>
<reference evidence="1 2" key="1">
    <citation type="submission" date="2022-12" db="EMBL/GenBank/DDBJ databases">
        <title>Complete genome sequencing of Dickeya lacustris type strain LMG30899.</title>
        <authorList>
            <person name="Dobhal S."/>
            <person name="Arizala D."/>
            <person name="Arif M."/>
        </authorList>
    </citation>
    <scope>NUCLEOTIDE SEQUENCE [LARGE SCALE GENOMIC DNA]</scope>
    <source>
        <strain evidence="1 2">LMG30899</strain>
    </source>
</reference>